<evidence type="ECO:0000313" key="16">
    <source>
        <dbReference type="EMBL" id="TIB15973.1"/>
    </source>
</evidence>
<evidence type="ECO:0000256" key="12">
    <source>
        <dbReference type="PIRSR" id="PIRSR600407-2"/>
    </source>
</evidence>
<dbReference type="PROSITE" id="PS01238">
    <property type="entry name" value="GDA1_CD39_NTPASE"/>
    <property type="match status" value="1"/>
</dbReference>
<feature type="transmembrane region" description="Helical" evidence="15">
    <location>
        <begin position="575"/>
        <end position="597"/>
    </location>
</feature>
<dbReference type="Proteomes" id="UP000306954">
    <property type="component" value="Unassembled WGS sequence"/>
</dbReference>
<comment type="function">
    <text evidence="9">After transfer of sugars to endogenous macromolecular acceptors, the enzyme converts nucleoside diphosphates to nucleoside monophosphates which in turn exit the Golgi lumen in a coupled antiporter reaction, allowing entry of additional nucleotide sugar from the cytosol.</text>
</comment>
<sequence length="1414" mass="155246">MYSSASSSRRPSSEFKLLDAENGQNDSPATTNRRFGPSSAWKKWALGASVALPLSLSDQTNNDQLKIEKPNFDLPNAGVQDPLIDVTKDQSIKHDGPFAEAEAKLPDHLDYMSADQTFPDYNEEASSDSDFPTSFEQDSDPSSSVACDSPHTDAVAKGRPIVQYVVMIDAGSTGSRVHAYKFNNCHSTPQLEYETFKTTEKGQGLSSFAGNPLGAAKSLEPLLNEAVRVIPDELHSRTPVAVKATAGLRILDTKYGSNASKEILDAVRNHLVTNYPFSVSDRPGDVSVMDGSDEGVYAWITVNYLLGRIGADVDNSDTPTVAVMDLGGASTQIVFEPMSKQSNATPLADGDHRYTLTYGGKEHILYQHSYLGYGLMQARRSVHNLVAYLYEFGNVLVPSWDKWDENVKVPNPCISRGSSKVVTLDPPGKAPVNVTMVGSSNGWDACNRVVELVMAKDAVCEVQPCSFNGVYQPSLMENFDGPLLAMSYFYDRLSPLGINSKSASFARGEIQKMASHSCKGQQNWETYWSGNTEALAVLHDKPDMCLDLTFMNGLLGLGYELGPQRQIGTGTIIQLASLPLIVLAPLGAISLLPNVVFARVLLKDKRKELLQGIVLIVIGATLIAYHSDVTPEQHLSYDRLMELFNRSVNQAYLAIQSLATLAALGVAHIWDRSRTQSAAEATPLIGEDRKARYNGPAVLFASCSGVLSGMCLLLAKGGIDGIIENSEWRVLLHWQIGLLLAVLAIAAVVQLYYLNLALKCSDPSLISPLAFCFYNVSSILNGLVFFDQYSHTSTTDLMTIPAGTVTLLVGVWIWVIDKAQISSILNAFKITGTKTLILHPDLAGPLGLIAQVSTLKHHGVDKLFWLEKGVLRSSTTNLVYFSRPSVAANSLIIQQILQSSDEYHEYFIISIPSSTKLLQRQLSDAGLLDTVTLLEFQSGFIPIEDDLLSLEYENSYVDYFLNGDSSLLYDSSTAILTLEKEFGAFPIAVGKGKAAEELIPLIKRRRMEEHLLHSDNKREVENLNHASSTFDALVVVDRSTDLITPMCIQLTYLGLIDEYIGVKNAHVEVDASLIEGTQPNNTPSTSALSAKKKKKHLLSTFTDPVYEELRDINFSQIGVYLNKIAKTIDQRYKDRHTANTVKEIKDFVGRLGGLQSEHQSLQLHTALSELLLEFTKSDTFGAVLEVQQNLLAGYEFQSQISAIEGLIYEEAPIHNVLRLIVLGHICDGNIKSKTMEQLKGEILQTYGYQYLTLLITLEEHILAHNHSFSQIRKYFALFVEDVNEAKPNDISYAYSGYAPLSLRIVQCAAQKSAVKSPLPDSTIQSKANNIDSFGGFTDSLKFVKGGIVQDRFDGLPKEDNGGMKKTLVFFVGGVTFAEIAALRLMSSQIKDRDFVVATTDILNSKTLLTQLSNS</sequence>
<protein>
    <recommendedName>
        <fullName evidence="10">guanosine-diphosphatase</fullName>
        <ecNumber evidence="10">3.6.1.42</ecNumber>
    </recommendedName>
</protein>
<comment type="similarity">
    <text evidence="3 13">Belongs to the GDA1/CD39 NTPase family.</text>
</comment>
<evidence type="ECO:0000313" key="17">
    <source>
        <dbReference type="Proteomes" id="UP000306954"/>
    </source>
</evidence>
<evidence type="ECO:0000256" key="5">
    <source>
        <dbReference type="ARBA" id="ARBA00022692"/>
    </source>
</evidence>
<dbReference type="InterPro" id="IPR043154">
    <property type="entry name" value="Sec-1-like_dom1"/>
</dbReference>
<accession>A0A4T0I7W0</accession>
<feature type="transmembrane region" description="Helical" evidence="15">
    <location>
        <begin position="697"/>
        <end position="719"/>
    </location>
</feature>
<dbReference type="InterPro" id="IPR027482">
    <property type="entry name" value="Sec1-like_dom2"/>
</dbReference>
<dbReference type="SUPFAM" id="SSF56815">
    <property type="entry name" value="Sec1/munc18-like (SM) proteins"/>
    <property type="match status" value="1"/>
</dbReference>
<feature type="transmembrane region" description="Helical" evidence="15">
    <location>
        <begin position="798"/>
        <end position="816"/>
    </location>
</feature>
<evidence type="ECO:0000256" key="9">
    <source>
        <dbReference type="ARBA" id="ARBA00037742"/>
    </source>
</evidence>
<comment type="caution">
    <text evidence="16">The sequence shown here is derived from an EMBL/GenBank/DDBJ whole genome shotgun (WGS) entry which is preliminary data.</text>
</comment>
<feature type="binding site" evidence="12">
    <location>
        <begin position="328"/>
        <end position="332"/>
    </location>
    <ligand>
        <name>ATP</name>
        <dbReference type="ChEBI" id="CHEBI:30616"/>
    </ligand>
</feature>
<comment type="similarity">
    <text evidence="4">Belongs to the STXBP/unc-18/SEC1 family.</text>
</comment>
<dbReference type="Gene3D" id="3.30.420.40">
    <property type="match status" value="1"/>
</dbReference>
<keyword evidence="7 15" id="KW-1133">Transmembrane helix</keyword>
<keyword evidence="6 13" id="KW-0378">Hydrolase</keyword>
<feature type="transmembrane region" description="Helical" evidence="15">
    <location>
        <begin position="765"/>
        <end position="786"/>
    </location>
</feature>
<dbReference type="Gene3D" id="3.30.420.150">
    <property type="entry name" value="Exopolyphosphatase. Domain 2"/>
    <property type="match status" value="1"/>
</dbReference>
<gene>
    <name evidence="16" type="ORF">E3P90_00630</name>
</gene>
<dbReference type="PANTHER" id="PTHR11782:SF83">
    <property type="entry name" value="GUANOSINE-DIPHOSPHATASE"/>
    <property type="match status" value="1"/>
</dbReference>
<evidence type="ECO:0000256" key="15">
    <source>
        <dbReference type="SAM" id="Phobius"/>
    </source>
</evidence>
<dbReference type="InterPro" id="IPR000407">
    <property type="entry name" value="GDA1_CD39_NTPase"/>
</dbReference>
<keyword evidence="5 15" id="KW-0812">Transmembrane</keyword>
<feature type="compositionally biased region" description="Low complexity" evidence="14">
    <location>
        <begin position="1"/>
        <end position="10"/>
    </location>
</feature>
<feature type="compositionally biased region" description="Polar residues" evidence="14">
    <location>
        <begin position="22"/>
        <end position="33"/>
    </location>
</feature>
<evidence type="ECO:0000256" key="1">
    <source>
        <dbReference type="ARBA" id="ARBA00004141"/>
    </source>
</evidence>
<dbReference type="Gene3D" id="3.90.830.10">
    <property type="entry name" value="Syntaxin Binding Protein 1, Chain A, domain 2"/>
    <property type="match status" value="1"/>
</dbReference>
<name>A0A4T0I7W0_WALIC</name>
<evidence type="ECO:0000256" key="14">
    <source>
        <dbReference type="SAM" id="MobiDB-lite"/>
    </source>
</evidence>
<dbReference type="InterPro" id="IPR008521">
    <property type="entry name" value="Mg_trans_NIPA"/>
</dbReference>
<evidence type="ECO:0000256" key="3">
    <source>
        <dbReference type="ARBA" id="ARBA00009283"/>
    </source>
</evidence>
<dbReference type="CDD" id="cd24040">
    <property type="entry name" value="ASKHA_NBD_GDA1"/>
    <property type="match status" value="1"/>
</dbReference>
<evidence type="ECO:0000256" key="4">
    <source>
        <dbReference type="ARBA" id="ARBA00009884"/>
    </source>
</evidence>
<dbReference type="Pfam" id="PF01150">
    <property type="entry name" value="GDA1_CD39"/>
    <property type="match status" value="1"/>
</dbReference>
<dbReference type="GO" id="GO:0004382">
    <property type="term" value="F:GDP phosphatase activity"/>
    <property type="evidence" value="ECO:0007669"/>
    <property type="project" value="UniProtKB-EC"/>
</dbReference>
<dbReference type="Gene3D" id="3.40.50.1910">
    <property type="match status" value="2"/>
</dbReference>
<evidence type="ECO:0000256" key="11">
    <source>
        <dbReference type="PIRSR" id="PIRSR600407-1"/>
    </source>
</evidence>
<keyword evidence="12" id="KW-0547">Nucleotide-binding</keyword>
<evidence type="ECO:0000256" key="8">
    <source>
        <dbReference type="ARBA" id="ARBA00023136"/>
    </source>
</evidence>
<reference evidence="16 17" key="1">
    <citation type="submission" date="2019-03" db="EMBL/GenBank/DDBJ databases">
        <title>Sequencing 23 genomes of Wallemia ichthyophaga.</title>
        <authorList>
            <person name="Gostincar C."/>
        </authorList>
    </citation>
    <scope>NUCLEOTIDE SEQUENCE [LARGE SCALE GENOMIC DNA]</scope>
    <source>
        <strain evidence="16 17">EXF-8621</strain>
    </source>
</reference>
<dbReference type="GO" id="GO:0016192">
    <property type="term" value="P:vesicle-mediated transport"/>
    <property type="evidence" value="ECO:0007669"/>
    <property type="project" value="InterPro"/>
</dbReference>
<keyword evidence="8 15" id="KW-0472">Membrane</keyword>
<dbReference type="GO" id="GO:0006487">
    <property type="term" value="P:protein N-linked glycosylation"/>
    <property type="evidence" value="ECO:0007669"/>
    <property type="project" value="TreeGrafter"/>
</dbReference>
<keyword evidence="12" id="KW-0067">ATP-binding</keyword>
<evidence type="ECO:0000256" key="7">
    <source>
        <dbReference type="ARBA" id="ARBA00022989"/>
    </source>
</evidence>
<evidence type="ECO:0000256" key="6">
    <source>
        <dbReference type="ARBA" id="ARBA00022801"/>
    </source>
</evidence>
<feature type="region of interest" description="Disordered" evidence="14">
    <location>
        <begin position="119"/>
        <end position="152"/>
    </location>
</feature>
<dbReference type="EC" id="3.6.1.42" evidence="10"/>
<dbReference type="GO" id="GO:0015095">
    <property type="term" value="F:magnesium ion transmembrane transporter activity"/>
    <property type="evidence" value="ECO:0007669"/>
    <property type="project" value="InterPro"/>
</dbReference>
<evidence type="ECO:0000256" key="10">
    <source>
        <dbReference type="ARBA" id="ARBA00038903"/>
    </source>
</evidence>
<feature type="compositionally biased region" description="Polar residues" evidence="14">
    <location>
        <begin position="128"/>
        <end position="146"/>
    </location>
</feature>
<dbReference type="Gene3D" id="3.40.50.2060">
    <property type="match status" value="1"/>
</dbReference>
<dbReference type="InterPro" id="IPR043127">
    <property type="entry name" value="Sec-1-like_dom3a"/>
</dbReference>
<comment type="subcellular location">
    <subcellularLocation>
        <location evidence="2">Golgi apparatus membrane</location>
        <topology evidence="2">Single-pass type II membrane protein</topology>
    </subcellularLocation>
    <subcellularLocation>
        <location evidence="1">Membrane</location>
        <topology evidence="1">Multi-pass membrane protein</topology>
    </subcellularLocation>
</comment>
<dbReference type="GO" id="GO:0045134">
    <property type="term" value="F:UDP phosphatase activity"/>
    <property type="evidence" value="ECO:0007669"/>
    <property type="project" value="TreeGrafter"/>
</dbReference>
<dbReference type="Pfam" id="PF00995">
    <property type="entry name" value="Sec1"/>
    <property type="match status" value="1"/>
</dbReference>
<dbReference type="GO" id="GO:0005524">
    <property type="term" value="F:ATP binding"/>
    <property type="evidence" value="ECO:0007669"/>
    <property type="project" value="UniProtKB-KW"/>
</dbReference>
<feature type="region of interest" description="Disordered" evidence="14">
    <location>
        <begin position="1"/>
        <end position="36"/>
    </location>
</feature>
<dbReference type="GO" id="GO:0000139">
    <property type="term" value="C:Golgi membrane"/>
    <property type="evidence" value="ECO:0007669"/>
    <property type="project" value="UniProtKB-SubCell"/>
</dbReference>
<dbReference type="Pfam" id="PF05653">
    <property type="entry name" value="Mg_trans_NIPA"/>
    <property type="match status" value="1"/>
</dbReference>
<feature type="transmembrane region" description="Helical" evidence="15">
    <location>
        <begin position="731"/>
        <end position="753"/>
    </location>
</feature>
<dbReference type="GO" id="GO:0009134">
    <property type="term" value="P:nucleoside diphosphate catabolic process"/>
    <property type="evidence" value="ECO:0007669"/>
    <property type="project" value="TreeGrafter"/>
</dbReference>
<organism evidence="16 17">
    <name type="scientific">Wallemia ichthyophaga</name>
    <dbReference type="NCBI Taxonomy" id="245174"/>
    <lineage>
        <taxon>Eukaryota</taxon>
        <taxon>Fungi</taxon>
        <taxon>Dikarya</taxon>
        <taxon>Basidiomycota</taxon>
        <taxon>Wallemiomycotina</taxon>
        <taxon>Wallemiomycetes</taxon>
        <taxon>Wallemiales</taxon>
        <taxon>Wallemiaceae</taxon>
        <taxon>Wallemia</taxon>
    </lineage>
</organism>
<dbReference type="InterPro" id="IPR036045">
    <property type="entry name" value="Sec1-like_sf"/>
</dbReference>
<evidence type="ECO:0000256" key="2">
    <source>
        <dbReference type="ARBA" id="ARBA00004323"/>
    </source>
</evidence>
<proteinExistence type="inferred from homology"/>
<evidence type="ECO:0000256" key="13">
    <source>
        <dbReference type="RuleBase" id="RU003833"/>
    </source>
</evidence>
<dbReference type="GO" id="GO:0017111">
    <property type="term" value="F:ribonucleoside triphosphate phosphatase activity"/>
    <property type="evidence" value="ECO:0007669"/>
    <property type="project" value="TreeGrafter"/>
</dbReference>
<dbReference type="PANTHER" id="PTHR11782">
    <property type="entry name" value="ADENOSINE/GUANOSINE DIPHOSPHATASE"/>
    <property type="match status" value="1"/>
</dbReference>
<dbReference type="EMBL" id="SPOF01000005">
    <property type="protein sequence ID" value="TIB15973.1"/>
    <property type="molecule type" value="Genomic_DNA"/>
</dbReference>
<feature type="transmembrane region" description="Helical" evidence="15">
    <location>
        <begin position="609"/>
        <end position="627"/>
    </location>
</feature>
<feature type="active site" description="Proton acceptor" evidence="11">
    <location>
        <position position="294"/>
    </location>
</feature>
<dbReference type="InterPro" id="IPR001619">
    <property type="entry name" value="Sec1-like"/>
</dbReference>